<keyword evidence="7" id="KW-1185">Reference proteome</keyword>
<name>A0AAD8A2M3_DIPPU</name>
<reference evidence="6" key="2">
    <citation type="submission" date="2023-05" db="EMBL/GenBank/DDBJ databases">
        <authorList>
            <person name="Fouks B."/>
        </authorList>
    </citation>
    <scope>NUCLEOTIDE SEQUENCE</scope>
    <source>
        <strain evidence="6">Stay&amp;Tobe</strain>
        <tissue evidence="6">Testes</tissue>
    </source>
</reference>
<evidence type="ECO:0000313" key="6">
    <source>
        <dbReference type="EMBL" id="KAJ9590597.1"/>
    </source>
</evidence>
<accession>A0AAD8A2M3</accession>
<dbReference type="InterPro" id="IPR051858">
    <property type="entry name" value="WD_repeat_GAD-1"/>
</dbReference>
<dbReference type="AlphaFoldDB" id="A0AAD8A2M3"/>
<keyword evidence="1 4" id="KW-0853">WD repeat</keyword>
<dbReference type="EMBL" id="JASPKZ010004202">
    <property type="protein sequence ID" value="KAJ9590597.1"/>
    <property type="molecule type" value="Genomic_DNA"/>
</dbReference>
<dbReference type="PRINTS" id="PR00320">
    <property type="entry name" value="GPROTEINBRPT"/>
</dbReference>
<comment type="caution">
    <text evidence="6">The sequence shown here is derived from an EMBL/GenBank/DDBJ whole genome shotgun (WGS) entry which is preliminary data.</text>
</comment>
<dbReference type="GO" id="GO:0035861">
    <property type="term" value="C:site of double-strand break"/>
    <property type="evidence" value="ECO:0007669"/>
    <property type="project" value="TreeGrafter"/>
</dbReference>
<evidence type="ECO:0000256" key="4">
    <source>
        <dbReference type="PROSITE-ProRule" id="PRU00221"/>
    </source>
</evidence>
<evidence type="ECO:0008006" key="8">
    <source>
        <dbReference type="Google" id="ProtNLM"/>
    </source>
</evidence>
<reference evidence="6" key="1">
    <citation type="journal article" date="2023" name="IScience">
        <title>Live-bearing cockroach genome reveals convergent evolutionary mechanisms linked to viviparity in insects and beyond.</title>
        <authorList>
            <person name="Fouks B."/>
            <person name="Harrison M.C."/>
            <person name="Mikhailova A.A."/>
            <person name="Marchal E."/>
            <person name="English S."/>
            <person name="Carruthers M."/>
            <person name="Jennings E.C."/>
            <person name="Chiamaka E.L."/>
            <person name="Frigard R.A."/>
            <person name="Pippel M."/>
            <person name="Attardo G.M."/>
            <person name="Benoit J.B."/>
            <person name="Bornberg-Bauer E."/>
            <person name="Tobe S.S."/>
        </authorList>
    </citation>
    <scope>NUCLEOTIDE SEQUENCE</scope>
    <source>
        <strain evidence="6">Stay&amp;Tobe</strain>
    </source>
</reference>
<evidence type="ECO:0000256" key="2">
    <source>
        <dbReference type="ARBA" id="ARBA00022737"/>
    </source>
</evidence>
<comment type="similarity">
    <text evidence="3">Belongs to the WD repeat GAD-1 family.</text>
</comment>
<dbReference type="PROSITE" id="PS50294">
    <property type="entry name" value="WD_REPEATS_REGION"/>
    <property type="match status" value="1"/>
</dbReference>
<dbReference type="SUPFAM" id="SSF50978">
    <property type="entry name" value="WD40 repeat-like"/>
    <property type="match status" value="1"/>
</dbReference>
<dbReference type="PROSITE" id="PS50082">
    <property type="entry name" value="WD_REPEATS_2"/>
    <property type="match status" value="2"/>
</dbReference>
<keyword evidence="2" id="KW-0677">Repeat</keyword>
<dbReference type="GO" id="GO:0005634">
    <property type="term" value="C:nucleus"/>
    <property type="evidence" value="ECO:0007669"/>
    <property type="project" value="TreeGrafter"/>
</dbReference>
<dbReference type="InterPro" id="IPR001680">
    <property type="entry name" value="WD40_rpt"/>
</dbReference>
<evidence type="ECO:0000256" key="1">
    <source>
        <dbReference type="ARBA" id="ARBA00022574"/>
    </source>
</evidence>
<dbReference type="InterPro" id="IPR036322">
    <property type="entry name" value="WD40_repeat_dom_sf"/>
</dbReference>
<dbReference type="InterPro" id="IPR020472">
    <property type="entry name" value="WD40_PAC1"/>
</dbReference>
<feature type="repeat" description="WD" evidence="4">
    <location>
        <begin position="51"/>
        <end position="83"/>
    </location>
</feature>
<organism evidence="6 7">
    <name type="scientific">Diploptera punctata</name>
    <name type="common">Pacific beetle cockroach</name>
    <dbReference type="NCBI Taxonomy" id="6984"/>
    <lineage>
        <taxon>Eukaryota</taxon>
        <taxon>Metazoa</taxon>
        <taxon>Ecdysozoa</taxon>
        <taxon>Arthropoda</taxon>
        <taxon>Hexapoda</taxon>
        <taxon>Insecta</taxon>
        <taxon>Pterygota</taxon>
        <taxon>Neoptera</taxon>
        <taxon>Polyneoptera</taxon>
        <taxon>Dictyoptera</taxon>
        <taxon>Blattodea</taxon>
        <taxon>Blaberoidea</taxon>
        <taxon>Blaberidae</taxon>
        <taxon>Diplopterinae</taxon>
        <taxon>Diploptera</taxon>
    </lineage>
</organism>
<dbReference type="PANTHER" id="PTHR16017">
    <property type="entry name" value="GASTRULATION DEFECTIVE PROTEIN 1-RELATED"/>
    <property type="match status" value="1"/>
</dbReference>
<evidence type="ECO:0000256" key="5">
    <source>
        <dbReference type="SAM" id="MobiDB-lite"/>
    </source>
</evidence>
<dbReference type="InterPro" id="IPR015943">
    <property type="entry name" value="WD40/YVTN_repeat-like_dom_sf"/>
</dbReference>
<feature type="region of interest" description="Disordered" evidence="5">
    <location>
        <begin position="1"/>
        <end position="46"/>
    </location>
</feature>
<dbReference type="Proteomes" id="UP001233999">
    <property type="component" value="Unassembled WGS sequence"/>
</dbReference>
<proteinExistence type="inferred from homology"/>
<evidence type="ECO:0000313" key="7">
    <source>
        <dbReference type="Proteomes" id="UP001233999"/>
    </source>
</evidence>
<protein>
    <recommendedName>
        <fullName evidence="8">Gastrulation defective protein 1 homolog</fullName>
    </recommendedName>
</protein>
<dbReference type="Pfam" id="PF00400">
    <property type="entry name" value="WD40"/>
    <property type="match status" value="3"/>
</dbReference>
<evidence type="ECO:0000256" key="3">
    <source>
        <dbReference type="ARBA" id="ARBA00038343"/>
    </source>
</evidence>
<sequence>MHMKTAADSDSDDDLIGPPVPKKTKSGSDYDSDEGGNERQSDKIPLSEISIINGEKAVIALAADPAGSRMVTGSVDYNVRLWDFGSMDGTFQSFRSLQPCKSTPIKDLKFSMTGDLILIVSGMSHAKIINRDGFQIAECHTAPLNRGSWHPRSREEFLTCAEDSTCRIWNVENLRHHKTIFKTITTHNAATIPTACAYSRDGNTVACGCNDGSIKMWDSRKMFDKTTMLLQEAHKPGTEISCVTFSHLGSLLGTRGESSLKLWDLRLFKNPVHTFENLFCRYPTTNLTFSPDDTMVVSGKSLQRGETTGTMYFFDLKSYEKVKEIEVTDSHVIKTMWHPKLKQILVGCGNGIVKVYYDKVQSMRGAKLCVEKAPRKVNQTEVVTPDQILSVNALPLFRQNKAKSTWKQIQRDRQDPIKSCRPELPIAHGKGGRIAKSGGTLTSHVLHNLGVRIRDDKNPREAILKFAKESAENPYWVSPAYIKTQPLPIFEMGDDYQRKND</sequence>
<gene>
    <name evidence="6" type="ORF">L9F63_016367</name>
</gene>
<dbReference type="Gene3D" id="2.130.10.10">
    <property type="entry name" value="YVTN repeat-like/Quinoprotein amine dehydrogenase"/>
    <property type="match status" value="2"/>
</dbReference>
<dbReference type="SMART" id="SM00320">
    <property type="entry name" value="WD40"/>
    <property type="match status" value="6"/>
</dbReference>
<feature type="repeat" description="WD" evidence="4">
    <location>
        <begin position="197"/>
        <end position="218"/>
    </location>
</feature>
<dbReference type="PANTHER" id="PTHR16017:SF0">
    <property type="entry name" value="WD REPEAT-CONTAINING PROTEIN 70"/>
    <property type="match status" value="1"/>
</dbReference>